<keyword evidence="2" id="KW-1185">Reference proteome</keyword>
<name>A0A166BU81_9AGAM</name>
<organism evidence="1 2">
    <name type="scientific">Athelia psychrophila</name>
    <dbReference type="NCBI Taxonomy" id="1759441"/>
    <lineage>
        <taxon>Eukaryota</taxon>
        <taxon>Fungi</taxon>
        <taxon>Dikarya</taxon>
        <taxon>Basidiomycota</taxon>
        <taxon>Agaricomycotina</taxon>
        <taxon>Agaricomycetes</taxon>
        <taxon>Agaricomycetidae</taxon>
        <taxon>Atheliales</taxon>
        <taxon>Atheliaceae</taxon>
        <taxon>Athelia</taxon>
    </lineage>
</organism>
<sequence length="100" mass="10336">MARPIDGAGIKITSGYNSACQCANTSPHPPHQHFNVMLCAPITASTLTGSDAVAHHIPPGAMPLCLAYLPSACLPPCVHTTVLIKIPTIVALGLHPHSTP</sequence>
<protein>
    <submittedName>
        <fullName evidence="1">Uncharacterized protein</fullName>
    </submittedName>
</protein>
<evidence type="ECO:0000313" key="2">
    <source>
        <dbReference type="Proteomes" id="UP000076532"/>
    </source>
</evidence>
<accession>A0A166BU81</accession>
<gene>
    <name evidence="1" type="ORF">FIBSPDRAFT_960920</name>
</gene>
<evidence type="ECO:0000313" key="1">
    <source>
        <dbReference type="EMBL" id="KZP12979.1"/>
    </source>
</evidence>
<dbReference type="AlphaFoldDB" id="A0A166BU81"/>
<reference evidence="1 2" key="1">
    <citation type="journal article" date="2016" name="Mol. Biol. Evol.">
        <title>Comparative Genomics of Early-Diverging Mushroom-Forming Fungi Provides Insights into the Origins of Lignocellulose Decay Capabilities.</title>
        <authorList>
            <person name="Nagy L.G."/>
            <person name="Riley R."/>
            <person name="Tritt A."/>
            <person name="Adam C."/>
            <person name="Daum C."/>
            <person name="Floudas D."/>
            <person name="Sun H."/>
            <person name="Yadav J.S."/>
            <person name="Pangilinan J."/>
            <person name="Larsson K.H."/>
            <person name="Matsuura K."/>
            <person name="Barry K."/>
            <person name="Labutti K."/>
            <person name="Kuo R."/>
            <person name="Ohm R.A."/>
            <person name="Bhattacharya S.S."/>
            <person name="Shirouzu T."/>
            <person name="Yoshinaga Y."/>
            <person name="Martin F.M."/>
            <person name="Grigoriev I.V."/>
            <person name="Hibbett D.S."/>
        </authorList>
    </citation>
    <scope>NUCLEOTIDE SEQUENCE [LARGE SCALE GENOMIC DNA]</scope>
    <source>
        <strain evidence="1 2">CBS 109695</strain>
    </source>
</reference>
<dbReference type="Proteomes" id="UP000076532">
    <property type="component" value="Unassembled WGS sequence"/>
</dbReference>
<proteinExistence type="predicted"/>
<dbReference type="EMBL" id="KV417639">
    <property type="protein sequence ID" value="KZP12979.1"/>
    <property type="molecule type" value="Genomic_DNA"/>
</dbReference>